<sequence>MTTARETAETIQAAQRPEDLFGSAATDSTARAAARRIYHRLAAQVHPDRVEAVDAHLAGAAFARLAVLYRQWLELDEAAFEVIGAHGRYPVGALHARGSIADVYRSGSDRVVKIPRRAAANRLLSGERNALRDIAAMTAEHAWLRPYFPELADTVDHLDSATGEQRVVNVLTALTDGFVTLEDIRTAHPGGLDPRDYAWMHRRLLRCLAGARLAGWVHTAITPTNVLVHPRQHGIVLAGWSFATRPGHPAAATSKSLDYPPEIGAAVSPATDVYLAHRLMLTMLGDRAPAPMRTFATGCLQDDPRLRPAAADLLDEFDDLLDRLYGKRRFRPFELTKGK</sequence>
<dbReference type="EMBL" id="CP032568">
    <property type="protein sequence ID" value="AYF74420.1"/>
    <property type="molecule type" value="Genomic_DNA"/>
</dbReference>
<evidence type="ECO:0000313" key="2">
    <source>
        <dbReference type="Proteomes" id="UP000267164"/>
    </source>
</evidence>
<evidence type="ECO:0000313" key="1">
    <source>
        <dbReference type="EMBL" id="AYF74420.1"/>
    </source>
</evidence>
<protein>
    <recommendedName>
        <fullName evidence="3">Protein kinase domain-containing protein</fullName>
    </recommendedName>
</protein>
<dbReference type="InterPro" id="IPR011009">
    <property type="entry name" value="Kinase-like_dom_sf"/>
</dbReference>
<reference evidence="1 2" key="1">
    <citation type="submission" date="2018-09" db="EMBL/GenBank/DDBJ databases">
        <title>Nocardia yunnanensis sp. nov., an actinomycete isolated from a soil sample.</title>
        <authorList>
            <person name="Zhang J."/>
        </authorList>
    </citation>
    <scope>NUCLEOTIDE SEQUENCE [LARGE SCALE GENOMIC DNA]</scope>
    <source>
        <strain evidence="1 2">CFHS0054</strain>
    </source>
</reference>
<dbReference type="KEGG" id="nyu:D7D52_11750"/>
<dbReference type="OrthoDB" id="4368010at2"/>
<proteinExistence type="predicted"/>
<dbReference type="AlphaFoldDB" id="A0A386Z9V0"/>
<name>A0A386Z9V0_9NOCA</name>
<dbReference type="Proteomes" id="UP000267164">
    <property type="component" value="Chromosome"/>
</dbReference>
<dbReference type="Gene3D" id="1.10.510.10">
    <property type="entry name" value="Transferase(Phosphotransferase) domain 1"/>
    <property type="match status" value="1"/>
</dbReference>
<organism evidence="1 2">
    <name type="scientific">Nocardia yunnanensis</name>
    <dbReference type="NCBI Taxonomy" id="2382165"/>
    <lineage>
        <taxon>Bacteria</taxon>
        <taxon>Bacillati</taxon>
        <taxon>Actinomycetota</taxon>
        <taxon>Actinomycetes</taxon>
        <taxon>Mycobacteriales</taxon>
        <taxon>Nocardiaceae</taxon>
        <taxon>Nocardia</taxon>
    </lineage>
</organism>
<evidence type="ECO:0008006" key="3">
    <source>
        <dbReference type="Google" id="ProtNLM"/>
    </source>
</evidence>
<gene>
    <name evidence="1" type="ORF">D7D52_11750</name>
</gene>
<dbReference type="SUPFAM" id="SSF56112">
    <property type="entry name" value="Protein kinase-like (PK-like)"/>
    <property type="match status" value="1"/>
</dbReference>
<accession>A0A386Z9V0</accession>
<dbReference type="RefSeq" id="WP_120736341.1">
    <property type="nucleotide sequence ID" value="NZ_CP032568.1"/>
</dbReference>
<keyword evidence="2" id="KW-1185">Reference proteome</keyword>